<dbReference type="PROSITE" id="PS51194">
    <property type="entry name" value="HELICASE_CTER"/>
    <property type="match status" value="1"/>
</dbReference>
<dbReference type="CDD" id="cd18793">
    <property type="entry name" value="SF2_C_SNF"/>
    <property type="match status" value="1"/>
</dbReference>
<dbReference type="EMBL" id="SDEE01000491">
    <property type="protein sequence ID" value="RXW15947.1"/>
    <property type="molecule type" value="Genomic_DNA"/>
</dbReference>
<sequence length="1377" mass="153141">MKVNQIESYFSQYNAKPTEDEKIKFAQKKKEEGTDKVPGRDEWRKWVTKHYSTHWKIHSRISKILSAHGIHPQQIMAETGESAVPNNATYLAIAIDAIGHELFGSEALTSNNRLHPKLRDPTMIMAQRTWTLQARNSDDRRQRVEKMLQLAEEKLLNLESGKVTVKTINQAIRAVANFEKACYGAPEHISALERLKENLEHFIPDDQVSSKSGARSVPKTAKRKKVTKENLARSATPEEVARLLETYDVYFASSSSGAEELEIEESQGLFFGEPVEGADPGVQIEAAMTTAQLATRLGLGSDNMPFLFNNVRHSGGYSAWTKEFEDACRSKSDSLEKFSLQWHQLCGVHAALRMILTPAPQPTHCAGVLFADDVGLGKTIQTSAIMAILSDVCVLQQRNLALPPIARDLPFLKDSDKIPSLPHLVIVPGTLLRQWEHELQCFFKNKSVDILMYESGIADHEEFWKPNGVYHSSNHPESHRIILAAQSALQQDFNLLYTTKRGSMSLPWDLPERAQAYDARIPSTLYGQRYLTVAIDEAQGLRNLGAKHSSALRILDQGSVRLILTATPLQTSTKDIASMGRLLGIPYFFSELAREDQAADNAQLRRAKIEKGGDPDSFTSEDDPVKVSQVEISKRLAAKFQNRVIRRIATSLDVDGNPLISLPPIRVVEGILHLTEREREILEEITLDGLGDASTANGRNVTSQTFYIEHRMGVTFARPDTDDPLPVFKTIKEWEEQLSTKINVLVIVSRYILMRDDMPPVYFENGVPILSSTPSTPHFTRLFKIVIYQEFPSYTALVINIFELYHIKVLSICGRDTFEQRAKTVKRFNEDPECRILIFSKVGSTGLNLTRANFIIFLDQPWSAQDERQITGRVWRQRQRRPVTAIHLLAAETADITLSSLARGKREMLDAFLTTNTSKDLLSVMTGDVLVEGDEEAQEAGIARAVPRKKEKKQKTESTESKSESKRRSKGRKPRKSAPTISDDEGEQQEVESTELKSETKGRSKGRKPRKSAPIISDDEEEQHEAVDLSAGPNAALSDGDLIGPSGDSDAIDPVTTDTDLADLSTDASMHESGSEIYEADLSMRATSIPSRFYARYRLCYATYMRVGSSRSSRSSLVGLLSYESSDDEMDDQPLMSPGTNQGNEDHKEVHAEVKIEDGASSEFTDYDENMVLEPPSGEEEDTSVLRLRAKKRARAKSSPPPPSNSETGAGLKFTPPSPSRNRQQSVIKKARLHANSLFEPPKAYSTPRQPMDVDDDDLTSPLMGPLFPPLSTMGVYDPPSPSRSDPPSPSPSHRPIKTTVPRKTTFLVEKPSHPSRQGGASGGRSGTTGGAVVGRYQTEADFPSAHYVPSAVLTSVRLKASTHIRNQSTQPQHVLQ</sequence>
<feature type="domain" description="Helicase C-terminal" evidence="7">
    <location>
        <begin position="746"/>
        <end position="925"/>
    </location>
</feature>
<dbReference type="STRING" id="2316362.A0A4Q2D8R6"/>
<dbReference type="SMART" id="SM00490">
    <property type="entry name" value="HELICc"/>
    <property type="match status" value="1"/>
</dbReference>
<evidence type="ECO:0000259" key="6">
    <source>
        <dbReference type="PROSITE" id="PS51192"/>
    </source>
</evidence>
<organism evidence="8 9">
    <name type="scientific">Candolleomyces aberdarensis</name>
    <dbReference type="NCBI Taxonomy" id="2316362"/>
    <lineage>
        <taxon>Eukaryota</taxon>
        <taxon>Fungi</taxon>
        <taxon>Dikarya</taxon>
        <taxon>Basidiomycota</taxon>
        <taxon>Agaricomycotina</taxon>
        <taxon>Agaricomycetes</taxon>
        <taxon>Agaricomycetidae</taxon>
        <taxon>Agaricales</taxon>
        <taxon>Agaricineae</taxon>
        <taxon>Psathyrellaceae</taxon>
        <taxon>Candolleomyces</taxon>
    </lineage>
</organism>
<dbReference type="InterPro" id="IPR038718">
    <property type="entry name" value="SNF2-like_sf"/>
</dbReference>
<keyword evidence="3" id="KW-0067">ATP-binding</keyword>
<dbReference type="InterPro" id="IPR001650">
    <property type="entry name" value="Helicase_C-like"/>
</dbReference>
<keyword evidence="1" id="KW-0547">Nucleotide-binding</keyword>
<dbReference type="InterPro" id="IPR000330">
    <property type="entry name" value="SNF2_N"/>
</dbReference>
<dbReference type="Proteomes" id="UP000290288">
    <property type="component" value="Unassembled WGS sequence"/>
</dbReference>
<feature type="region of interest" description="Disordered" evidence="5">
    <location>
        <begin position="1125"/>
        <end position="1335"/>
    </location>
</feature>
<keyword evidence="9" id="KW-1185">Reference proteome</keyword>
<dbReference type="SUPFAM" id="SSF52540">
    <property type="entry name" value="P-loop containing nucleoside triphosphate hydrolases"/>
    <property type="match status" value="2"/>
</dbReference>
<dbReference type="InterPro" id="IPR027417">
    <property type="entry name" value="P-loop_NTPase"/>
</dbReference>
<gene>
    <name evidence="8" type="ORF">EST38_g9910</name>
</gene>
<name>A0A4Q2D8R6_9AGAR</name>
<feature type="compositionally biased region" description="Gly residues" evidence="5">
    <location>
        <begin position="1320"/>
        <end position="1333"/>
    </location>
</feature>
<protein>
    <submittedName>
        <fullName evidence="8">Uncharacterized protein</fullName>
    </submittedName>
</protein>
<dbReference type="GO" id="GO:0005634">
    <property type="term" value="C:nucleus"/>
    <property type="evidence" value="ECO:0007669"/>
    <property type="project" value="TreeGrafter"/>
</dbReference>
<dbReference type="GO" id="GO:0016787">
    <property type="term" value="F:hydrolase activity"/>
    <property type="evidence" value="ECO:0007669"/>
    <property type="project" value="UniProtKB-KW"/>
</dbReference>
<dbReference type="GO" id="GO:0005524">
    <property type="term" value="F:ATP binding"/>
    <property type="evidence" value="ECO:0007669"/>
    <property type="project" value="UniProtKB-KW"/>
</dbReference>
<dbReference type="Gene3D" id="3.40.50.10810">
    <property type="entry name" value="Tandem AAA-ATPase domain"/>
    <property type="match status" value="1"/>
</dbReference>
<feature type="compositionally biased region" description="Pro residues" evidence="5">
    <location>
        <begin position="1279"/>
        <end position="1293"/>
    </location>
</feature>
<comment type="caution">
    <text evidence="8">The sequence shown here is derived from an EMBL/GenBank/DDBJ whole genome shotgun (WGS) entry which is preliminary data.</text>
</comment>
<feature type="compositionally biased region" description="Acidic residues" evidence="5">
    <location>
        <begin position="1165"/>
        <end position="1183"/>
    </location>
</feature>
<evidence type="ECO:0000313" key="8">
    <source>
        <dbReference type="EMBL" id="RXW15947.1"/>
    </source>
</evidence>
<accession>A0A4Q2D8R6</accession>
<feature type="domain" description="Helicase ATP-binding" evidence="6">
    <location>
        <begin position="359"/>
        <end position="586"/>
    </location>
</feature>
<feature type="coiled-coil region" evidence="4">
    <location>
        <begin position="134"/>
        <end position="161"/>
    </location>
</feature>
<keyword evidence="4" id="KW-0175">Coiled coil</keyword>
<evidence type="ECO:0000256" key="3">
    <source>
        <dbReference type="ARBA" id="ARBA00022840"/>
    </source>
</evidence>
<dbReference type="Gene3D" id="3.40.50.300">
    <property type="entry name" value="P-loop containing nucleotide triphosphate hydrolases"/>
    <property type="match status" value="1"/>
</dbReference>
<dbReference type="InterPro" id="IPR049730">
    <property type="entry name" value="SNF2/RAD54-like_C"/>
</dbReference>
<dbReference type="GO" id="GO:0008094">
    <property type="term" value="F:ATP-dependent activity, acting on DNA"/>
    <property type="evidence" value="ECO:0007669"/>
    <property type="project" value="TreeGrafter"/>
</dbReference>
<evidence type="ECO:0000256" key="4">
    <source>
        <dbReference type="SAM" id="Coils"/>
    </source>
</evidence>
<dbReference type="PANTHER" id="PTHR45626">
    <property type="entry name" value="TRANSCRIPTION TERMINATION FACTOR 2-RELATED"/>
    <property type="match status" value="1"/>
</dbReference>
<proteinExistence type="predicted"/>
<dbReference type="PROSITE" id="PS51192">
    <property type="entry name" value="HELICASE_ATP_BIND_1"/>
    <property type="match status" value="1"/>
</dbReference>
<dbReference type="Pfam" id="PF00176">
    <property type="entry name" value="SNF2-rel_dom"/>
    <property type="match status" value="1"/>
</dbReference>
<feature type="compositionally biased region" description="Basic and acidic residues" evidence="5">
    <location>
        <begin position="954"/>
        <end position="966"/>
    </location>
</feature>
<feature type="compositionally biased region" description="Basic and acidic residues" evidence="5">
    <location>
        <begin position="1144"/>
        <end position="1158"/>
    </location>
</feature>
<feature type="compositionally biased region" description="Acidic residues" evidence="5">
    <location>
        <begin position="982"/>
        <end position="993"/>
    </location>
</feature>
<evidence type="ECO:0000256" key="2">
    <source>
        <dbReference type="ARBA" id="ARBA00022801"/>
    </source>
</evidence>
<dbReference type="GO" id="GO:0006281">
    <property type="term" value="P:DNA repair"/>
    <property type="evidence" value="ECO:0007669"/>
    <property type="project" value="TreeGrafter"/>
</dbReference>
<dbReference type="Pfam" id="PF00271">
    <property type="entry name" value="Helicase_C"/>
    <property type="match status" value="1"/>
</dbReference>
<dbReference type="SMART" id="SM00487">
    <property type="entry name" value="DEXDc"/>
    <property type="match status" value="1"/>
</dbReference>
<evidence type="ECO:0000256" key="1">
    <source>
        <dbReference type="ARBA" id="ARBA00022741"/>
    </source>
</evidence>
<feature type="compositionally biased region" description="Basic residues" evidence="5">
    <location>
        <begin position="967"/>
        <end position="976"/>
    </location>
</feature>
<dbReference type="InterPro" id="IPR050628">
    <property type="entry name" value="SNF2_RAD54_helicase_TF"/>
</dbReference>
<reference evidence="8 9" key="1">
    <citation type="submission" date="2019-01" db="EMBL/GenBank/DDBJ databases">
        <title>Draft genome sequence of Psathyrella aberdarensis IHI B618.</title>
        <authorList>
            <person name="Buettner E."/>
            <person name="Kellner H."/>
        </authorList>
    </citation>
    <scope>NUCLEOTIDE SEQUENCE [LARGE SCALE GENOMIC DNA]</scope>
    <source>
        <strain evidence="8 9">IHI B618</strain>
    </source>
</reference>
<evidence type="ECO:0000256" key="5">
    <source>
        <dbReference type="SAM" id="MobiDB-lite"/>
    </source>
</evidence>
<keyword evidence="2" id="KW-0378">Hydrolase</keyword>
<evidence type="ECO:0000313" key="9">
    <source>
        <dbReference type="Proteomes" id="UP000290288"/>
    </source>
</evidence>
<feature type="region of interest" description="Disordered" evidence="5">
    <location>
        <begin position="936"/>
        <end position="1057"/>
    </location>
</feature>
<dbReference type="InterPro" id="IPR014001">
    <property type="entry name" value="Helicase_ATP-bd"/>
</dbReference>
<dbReference type="OrthoDB" id="3270319at2759"/>
<evidence type="ECO:0000259" key="7">
    <source>
        <dbReference type="PROSITE" id="PS51194"/>
    </source>
</evidence>